<reference evidence="1 2" key="1">
    <citation type="submission" date="2019-06" db="EMBL/GenBank/DDBJ databases">
        <title>WGS assembly of Gossypium darwinii.</title>
        <authorList>
            <person name="Chen Z.J."/>
            <person name="Sreedasyam A."/>
            <person name="Ando A."/>
            <person name="Song Q."/>
            <person name="De L."/>
            <person name="Hulse-Kemp A."/>
            <person name="Ding M."/>
            <person name="Ye W."/>
            <person name="Kirkbride R."/>
            <person name="Jenkins J."/>
            <person name="Plott C."/>
            <person name="Lovell J."/>
            <person name="Lin Y.-M."/>
            <person name="Vaughn R."/>
            <person name="Liu B."/>
            <person name="Li W."/>
            <person name="Simpson S."/>
            <person name="Scheffler B."/>
            <person name="Saski C."/>
            <person name="Grover C."/>
            <person name="Hu G."/>
            <person name="Conover J."/>
            <person name="Carlson J."/>
            <person name="Shu S."/>
            <person name="Boston L."/>
            <person name="Williams M."/>
            <person name="Peterson D."/>
            <person name="Mcgee K."/>
            <person name="Jones D."/>
            <person name="Wendel J."/>
            <person name="Stelly D."/>
            <person name="Grimwood J."/>
            <person name="Schmutz J."/>
        </authorList>
    </citation>
    <scope>NUCLEOTIDE SEQUENCE [LARGE SCALE GENOMIC DNA]</scope>
    <source>
        <strain evidence="1">1808015.09</strain>
    </source>
</reference>
<evidence type="ECO:0000313" key="1">
    <source>
        <dbReference type="EMBL" id="TYH21948.1"/>
    </source>
</evidence>
<keyword evidence="2" id="KW-1185">Reference proteome</keyword>
<sequence>MNHLPFHFANSIITSQKHQRQSCFPPVDLGASSIQYLGFS</sequence>
<evidence type="ECO:0000313" key="2">
    <source>
        <dbReference type="Proteomes" id="UP000323506"/>
    </source>
</evidence>
<name>A0A5D2GW71_GOSDA</name>
<dbReference type="EMBL" id="CM017691">
    <property type="protein sequence ID" value="TYH21948.1"/>
    <property type="molecule type" value="Genomic_DNA"/>
</dbReference>
<accession>A0A5D2GW71</accession>
<gene>
    <name evidence="1" type="ORF">ES288_A04G086900v1</name>
</gene>
<dbReference type="Proteomes" id="UP000323506">
    <property type="component" value="Chromosome A04"/>
</dbReference>
<proteinExistence type="predicted"/>
<dbReference type="AlphaFoldDB" id="A0A5D2GW71"/>
<protein>
    <submittedName>
        <fullName evidence="1">Uncharacterized protein</fullName>
    </submittedName>
</protein>
<organism evidence="1 2">
    <name type="scientific">Gossypium darwinii</name>
    <name type="common">Darwin's cotton</name>
    <name type="synonym">Gossypium barbadense var. darwinii</name>
    <dbReference type="NCBI Taxonomy" id="34276"/>
    <lineage>
        <taxon>Eukaryota</taxon>
        <taxon>Viridiplantae</taxon>
        <taxon>Streptophyta</taxon>
        <taxon>Embryophyta</taxon>
        <taxon>Tracheophyta</taxon>
        <taxon>Spermatophyta</taxon>
        <taxon>Magnoliopsida</taxon>
        <taxon>eudicotyledons</taxon>
        <taxon>Gunneridae</taxon>
        <taxon>Pentapetalae</taxon>
        <taxon>rosids</taxon>
        <taxon>malvids</taxon>
        <taxon>Malvales</taxon>
        <taxon>Malvaceae</taxon>
        <taxon>Malvoideae</taxon>
        <taxon>Gossypium</taxon>
    </lineage>
</organism>